<dbReference type="SUPFAM" id="SSF56112">
    <property type="entry name" value="Protein kinase-like (PK-like)"/>
    <property type="match status" value="1"/>
</dbReference>
<accession>A0A5N6QPD5</accession>
<gene>
    <name evidence="7" type="ORF">FH972_005355</name>
</gene>
<dbReference type="Gene3D" id="3.30.200.20">
    <property type="entry name" value="Phosphorylase Kinase, domain 1"/>
    <property type="match status" value="1"/>
</dbReference>
<feature type="signal peptide" evidence="6">
    <location>
        <begin position="1"/>
        <end position="27"/>
    </location>
</feature>
<evidence type="ECO:0000256" key="5">
    <source>
        <dbReference type="ARBA" id="ARBA00022840"/>
    </source>
</evidence>
<name>A0A5N6QPD5_9ROSI</name>
<dbReference type="OrthoDB" id="1731161at2759"/>
<dbReference type="GO" id="GO:0005524">
    <property type="term" value="F:ATP binding"/>
    <property type="evidence" value="ECO:0007669"/>
    <property type="project" value="UniProtKB-KW"/>
</dbReference>
<sequence>MKFTTTIEVVEILNIFCLFFPVAKGCAESVNRLLYKVKIKLSASSNASNLQEFSYTTIKAATQNFSCENKLGEGGYGPVYKVASTLFCVEAFPPLSSP</sequence>
<reference evidence="7 8" key="1">
    <citation type="submission" date="2019-06" db="EMBL/GenBank/DDBJ databases">
        <title>A chromosomal-level reference genome of Carpinus fangiana (Coryloideae, Betulaceae).</title>
        <authorList>
            <person name="Yang X."/>
            <person name="Wang Z."/>
            <person name="Zhang L."/>
            <person name="Hao G."/>
            <person name="Liu J."/>
            <person name="Yang Y."/>
        </authorList>
    </citation>
    <scope>NUCLEOTIDE SEQUENCE [LARGE SCALE GENOMIC DNA]</scope>
    <source>
        <strain evidence="7">Cfa_2016G</strain>
        <tissue evidence="7">Leaf</tissue>
    </source>
</reference>
<keyword evidence="5" id="KW-0067">ATP-binding</keyword>
<keyword evidence="4" id="KW-0418">Kinase</keyword>
<dbReference type="GO" id="GO:0005886">
    <property type="term" value="C:plasma membrane"/>
    <property type="evidence" value="ECO:0007669"/>
    <property type="project" value="TreeGrafter"/>
</dbReference>
<evidence type="ECO:0000256" key="4">
    <source>
        <dbReference type="ARBA" id="ARBA00022777"/>
    </source>
</evidence>
<keyword evidence="3" id="KW-0547">Nucleotide-binding</keyword>
<keyword evidence="2" id="KW-0808">Transferase</keyword>
<evidence type="ECO:0000256" key="2">
    <source>
        <dbReference type="ARBA" id="ARBA00022679"/>
    </source>
</evidence>
<evidence type="ECO:0000256" key="1">
    <source>
        <dbReference type="ARBA" id="ARBA00022527"/>
    </source>
</evidence>
<evidence type="ECO:0008006" key="9">
    <source>
        <dbReference type="Google" id="ProtNLM"/>
    </source>
</evidence>
<feature type="chain" id="PRO_5024454945" description="Pectinesterase inhibitor domain-containing protein" evidence="6">
    <location>
        <begin position="28"/>
        <end position="98"/>
    </location>
</feature>
<dbReference type="AlphaFoldDB" id="A0A5N6QPD5"/>
<dbReference type="PANTHER" id="PTHR27002">
    <property type="entry name" value="RECEPTOR-LIKE SERINE/THREONINE-PROTEIN KINASE SD1-8"/>
    <property type="match status" value="1"/>
</dbReference>
<evidence type="ECO:0000256" key="3">
    <source>
        <dbReference type="ARBA" id="ARBA00022741"/>
    </source>
</evidence>
<organism evidence="7 8">
    <name type="scientific">Carpinus fangiana</name>
    <dbReference type="NCBI Taxonomy" id="176857"/>
    <lineage>
        <taxon>Eukaryota</taxon>
        <taxon>Viridiplantae</taxon>
        <taxon>Streptophyta</taxon>
        <taxon>Embryophyta</taxon>
        <taxon>Tracheophyta</taxon>
        <taxon>Spermatophyta</taxon>
        <taxon>Magnoliopsida</taxon>
        <taxon>eudicotyledons</taxon>
        <taxon>Gunneridae</taxon>
        <taxon>Pentapetalae</taxon>
        <taxon>rosids</taxon>
        <taxon>fabids</taxon>
        <taxon>Fagales</taxon>
        <taxon>Betulaceae</taxon>
        <taxon>Carpinus</taxon>
    </lineage>
</organism>
<keyword evidence="8" id="KW-1185">Reference proteome</keyword>
<dbReference type="EMBL" id="CM017322">
    <property type="protein sequence ID" value="KAE8008884.1"/>
    <property type="molecule type" value="Genomic_DNA"/>
</dbReference>
<dbReference type="InterPro" id="IPR011009">
    <property type="entry name" value="Kinase-like_dom_sf"/>
</dbReference>
<evidence type="ECO:0000313" key="7">
    <source>
        <dbReference type="EMBL" id="KAE8008884.1"/>
    </source>
</evidence>
<protein>
    <recommendedName>
        <fullName evidence="9">Pectinesterase inhibitor domain-containing protein</fullName>
    </recommendedName>
</protein>
<evidence type="ECO:0000313" key="8">
    <source>
        <dbReference type="Proteomes" id="UP000327013"/>
    </source>
</evidence>
<proteinExistence type="predicted"/>
<dbReference type="GO" id="GO:0004674">
    <property type="term" value="F:protein serine/threonine kinase activity"/>
    <property type="evidence" value="ECO:0007669"/>
    <property type="project" value="UniProtKB-KW"/>
</dbReference>
<keyword evidence="6" id="KW-0732">Signal</keyword>
<evidence type="ECO:0000256" key="6">
    <source>
        <dbReference type="SAM" id="SignalP"/>
    </source>
</evidence>
<keyword evidence="1" id="KW-0723">Serine/threonine-protein kinase</keyword>
<dbReference type="Proteomes" id="UP000327013">
    <property type="component" value="Chromosome 2"/>
</dbReference>